<accession>A0A846N2E5</accession>
<organism evidence="2 3">
    <name type="scientific">Rhizomicrobium palustre</name>
    <dbReference type="NCBI Taxonomy" id="189966"/>
    <lineage>
        <taxon>Bacteria</taxon>
        <taxon>Pseudomonadati</taxon>
        <taxon>Pseudomonadota</taxon>
        <taxon>Alphaproteobacteria</taxon>
        <taxon>Micropepsales</taxon>
        <taxon>Micropepsaceae</taxon>
        <taxon>Rhizomicrobium</taxon>
    </lineage>
</organism>
<comment type="caution">
    <text evidence="2">The sequence shown here is derived from an EMBL/GenBank/DDBJ whole genome shotgun (WGS) entry which is preliminary data.</text>
</comment>
<evidence type="ECO:0000256" key="1">
    <source>
        <dbReference type="SAM" id="Phobius"/>
    </source>
</evidence>
<gene>
    <name evidence="2" type="ORF">FHS83_003482</name>
</gene>
<evidence type="ECO:0000313" key="2">
    <source>
        <dbReference type="EMBL" id="NIK90164.1"/>
    </source>
</evidence>
<keyword evidence="1" id="KW-0812">Transmembrane</keyword>
<feature type="transmembrane region" description="Helical" evidence="1">
    <location>
        <begin position="36"/>
        <end position="56"/>
    </location>
</feature>
<dbReference type="AlphaFoldDB" id="A0A846N2E5"/>
<sequence>MTHLDALLSQPLAPVADNGFSVKVMLRVQREQQRRMVLLGFAITAMVLLLALLIPASALTQLAAVPANLNALLVKLSGSVQFGIAIIVLVLVYLYDRKLLQF</sequence>
<keyword evidence="1" id="KW-0472">Membrane</keyword>
<dbReference type="Proteomes" id="UP000570514">
    <property type="component" value="Unassembled WGS sequence"/>
</dbReference>
<dbReference type="RefSeq" id="WP_167084494.1">
    <property type="nucleotide sequence ID" value="NZ_BAAADC010000001.1"/>
</dbReference>
<evidence type="ECO:0000313" key="3">
    <source>
        <dbReference type="Proteomes" id="UP000570514"/>
    </source>
</evidence>
<feature type="transmembrane region" description="Helical" evidence="1">
    <location>
        <begin position="76"/>
        <end position="95"/>
    </location>
</feature>
<dbReference type="EMBL" id="JAASRM010000001">
    <property type="protein sequence ID" value="NIK90164.1"/>
    <property type="molecule type" value="Genomic_DNA"/>
</dbReference>
<proteinExistence type="predicted"/>
<keyword evidence="3" id="KW-1185">Reference proteome</keyword>
<reference evidence="2 3" key="1">
    <citation type="submission" date="2020-03" db="EMBL/GenBank/DDBJ databases">
        <title>Genomic Encyclopedia of Type Strains, Phase IV (KMG-IV): sequencing the most valuable type-strain genomes for metagenomic binning, comparative biology and taxonomic classification.</title>
        <authorList>
            <person name="Goeker M."/>
        </authorList>
    </citation>
    <scope>NUCLEOTIDE SEQUENCE [LARGE SCALE GENOMIC DNA]</scope>
    <source>
        <strain evidence="2 3">DSM 19867</strain>
    </source>
</reference>
<protein>
    <submittedName>
        <fullName evidence="2">Uncharacterized protein</fullName>
    </submittedName>
</protein>
<keyword evidence="1" id="KW-1133">Transmembrane helix</keyword>
<name>A0A846N2E5_9PROT</name>